<evidence type="ECO:0000256" key="2">
    <source>
        <dbReference type="ARBA" id="ARBA00022679"/>
    </source>
</evidence>
<dbReference type="PANTHER" id="PTHR46098:SF1">
    <property type="entry name" value="TRNA (CYTOSINE(38)-C(5))-METHYLTRANSFERASE"/>
    <property type="match status" value="1"/>
</dbReference>
<evidence type="ECO:0000256" key="3">
    <source>
        <dbReference type="ARBA" id="ARBA00022691"/>
    </source>
</evidence>
<accession>A0ABN9P8C4</accession>
<dbReference type="Proteomes" id="UP001189429">
    <property type="component" value="Unassembled WGS sequence"/>
</dbReference>
<dbReference type="Pfam" id="PF00145">
    <property type="entry name" value="DNA_methylase"/>
    <property type="match status" value="1"/>
</dbReference>
<evidence type="ECO:0000256" key="6">
    <source>
        <dbReference type="ARBA" id="ARBA00042810"/>
    </source>
</evidence>
<evidence type="ECO:0000313" key="10">
    <source>
        <dbReference type="Proteomes" id="UP001189429"/>
    </source>
</evidence>
<dbReference type="PROSITE" id="PS51679">
    <property type="entry name" value="SAM_MT_C5"/>
    <property type="match status" value="1"/>
</dbReference>
<dbReference type="InterPro" id="IPR031303">
    <property type="entry name" value="C5_meth_CS"/>
</dbReference>
<gene>
    <name evidence="9" type="ORF">PCOR1329_LOCUS686</name>
</gene>
<evidence type="ECO:0000256" key="1">
    <source>
        <dbReference type="ARBA" id="ARBA00022603"/>
    </source>
</evidence>
<evidence type="ECO:0000256" key="4">
    <source>
        <dbReference type="ARBA" id="ARBA00039081"/>
    </source>
</evidence>
<name>A0ABN9P8C4_9DINO</name>
<reference evidence="9" key="1">
    <citation type="submission" date="2023-10" db="EMBL/GenBank/DDBJ databases">
        <authorList>
            <person name="Chen Y."/>
            <person name="Shah S."/>
            <person name="Dougan E. K."/>
            <person name="Thang M."/>
            <person name="Chan C."/>
        </authorList>
    </citation>
    <scope>NUCLEOTIDE SEQUENCE [LARGE SCALE GENOMIC DNA]</scope>
</reference>
<keyword evidence="10" id="KW-1185">Reference proteome</keyword>
<dbReference type="Gene3D" id="3.90.120.10">
    <property type="entry name" value="DNA Methylase, subunit A, domain 2"/>
    <property type="match status" value="1"/>
</dbReference>
<dbReference type="InterPro" id="IPR050750">
    <property type="entry name" value="C5-MTase"/>
</dbReference>
<protein>
    <recommendedName>
        <fullName evidence="5">tRNA (cytosine(38)-C(5))-methyltransferase</fullName>
        <ecNumber evidence="4">2.1.1.204</ecNumber>
    </recommendedName>
    <alternativeName>
        <fullName evidence="6">DNA (cytosine-5)-methyltransferase-like protein 2</fullName>
    </alternativeName>
</protein>
<dbReference type="EMBL" id="CAUYUJ010000148">
    <property type="protein sequence ID" value="CAK0788983.1"/>
    <property type="molecule type" value="Genomic_DNA"/>
</dbReference>
<dbReference type="PROSITE" id="PS00095">
    <property type="entry name" value="C5_MTASE_2"/>
    <property type="match status" value="1"/>
</dbReference>
<sequence>MAPPVTTRKPAVSDSRGAGKKWKAPDVVVLRDIDLERVVLTGETDGKILFGSDCAGIDIAKLALELLGIGNSIVHVFASEIDFATRKVIIASHPDLCVLYGDITTRDNAAVPRVDLYIIGFPCQPFSVQGIHAGIADPQGRGIVVFFALNYIQTKLPTVFILENVEALTHQRFQEELNAILNFLVSLKGPDGTPAYTVSMSVLDTLKVGGLPQSRRRLYITGALSKKSNVHTSWPSEIPCTPIEQILDKHSDKLGTLPVHDYQIHNFTRLVDKLSQHQDIFAKTNMLIAELDCGKTRSPQYGWGYAPCLTRNRSGGGGFWIFAKHRFMTLNELERLQGIPPGRINYENACSPRQYAQMIGNAFSVSVVGRLTRNLLVQAGFFKRLADPWRRGSSSA</sequence>
<keyword evidence="3 7" id="KW-0949">S-adenosyl-L-methionine</keyword>
<evidence type="ECO:0000313" key="9">
    <source>
        <dbReference type="EMBL" id="CAK0788983.1"/>
    </source>
</evidence>
<dbReference type="Gene3D" id="3.40.50.150">
    <property type="entry name" value="Vaccinia Virus protein VP39"/>
    <property type="match status" value="1"/>
</dbReference>
<comment type="similarity">
    <text evidence="7 8">Belongs to the class I-like SAM-binding methyltransferase superfamily. C5-methyltransferase family.</text>
</comment>
<evidence type="ECO:0000256" key="5">
    <source>
        <dbReference type="ARBA" id="ARBA00039681"/>
    </source>
</evidence>
<dbReference type="EC" id="2.1.1.204" evidence="4"/>
<keyword evidence="2 7" id="KW-0808">Transferase</keyword>
<dbReference type="PANTHER" id="PTHR46098">
    <property type="entry name" value="TRNA (CYTOSINE(38)-C(5))-METHYLTRANSFERASE"/>
    <property type="match status" value="1"/>
</dbReference>
<proteinExistence type="inferred from homology"/>
<evidence type="ECO:0000256" key="8">
    <source>
        <dbReference type="RuleBase" id="RU000416"/>
    </source>
</evidence>
<dbReference type="PRINTS" id="PR00105">
    <property type="entry name" value="C5METTRFRASE"/>
</dbReference>
<evidence type="ECO:0000256" key="7">
    <source>
        <dbReference type="PROSITE-ProRule" id="PRU01016"/>
    </source>
</evidence>
<organism evidence="9 10">
    <name type="scientific">Prorocentrum cordatum</name>
    <dbReference type="NCBI Taxonomy" id="2364126"/>
    <lineage>
        <taxon>Eukaryota</taxon>
        <taxon>Sar</taxon>
        <taxon>Alveolata</taxon>
        <taxon>Dinophyceae</taxon>
        <taxon>Prorocentrales</taxon>
        <taxon>Prorocentraceae</taxon>
        <taxon>Prorocentrum</taxon>
    </lineage>
</organism>
<dbReference type="NCBIfam" id="TIGR00675">
    <property type="entry name" value="dcm"/>
    <property type="match status" value="1"/>
</dbReference>
<dbReference type="SUPFAM" id="SSF53335">
    <property type="entry name" value="S-adenosyl-L-methionine-dependent methyltransferases"/>
    <property type="match status" value="1"/>
</dbReference>
<comment type="caution">
    <text evidence="9">The sequence shown here is derived from an EMBL/GenBank/DDBJ whole genome shotgun (WGS) entry which is preliminary data.</text>
</comment>
<keyword evidence="1 7" id="KW-0489">Methyltransferase</keyword>
<feature type="active site" evidence="7">
    <location>
        <position position="123"/>
    </location>
</feature>
<dbReference type="InterPro" id="IPR001525">
    <property type="entry name" value="C5_MeTfrase"/>
</dbReference>
<dbReference type="InterPro" id="IPR029063">
    <property type="entry name" value="SAM-dependent_MTases_sf"/>
</dbReference>